<keyword evidence="4" id="KW-1185">Reference proteome</keyword>
<feature type="coiled-coil region" evidence="1">
    <location>
        <begin position="47"/>
        <end position="74"/>
    </location>
</feature>
<keyword evidence="3" id="KW-0614">Plasmid</keyword>
<dbReference type="EMBL" id="CP116348">
    <property type="protein sequence ID" value="WCE15946.1"/>
    <property type="molecule type" value="Genomic_DNA"/>
</dbReference>
<feature type="region of interest" description="Disordered" evidence="2">
    <location>
        <begin position="124"/>
        <end position="150"/>
    </location>
</feature>
<accession>A0AAX3LJY0</accession>
<reference evidence="3 4" key="1">
    <citation type="submission" date="2023-01" db="EMBL/GenBank/DDBJ databases">
        <title>Genome sequence resource and annotation of Enterobacter ludwigii, an economically important pathogen of seedling wilt with strawberry.</title>
        <authorList>
            <person name="Xie Y."/>
        </authorList>
    </citation>
    <scope>NUCLEOTIDE SEQUENCE [LARGE SCALE GENOMIC DNA]</scope>
    <source>
        <strain evidence="3 4">CM-TZ4</strain>
        <plasmid evidence="3 4">unnamed1</plasmid>
    </source>
</reference>
<dbReference type="AlphaFoldDB" id="A0AAX3LJY0"/>
<evidence type="ECO:0008006" key="5">
    <source>
        <dbReference type="Google" id="ProtNLM"/>
    </source>
</evidence>
<evidence type="ECO:0000313" key="4">
    <source>
        <dbReference type="Proteomes" id="UP001210538"/>
    </source>
</evidence>
<gene>
    <name evidence="3" type="ORF">PHA72_26765</name>
</gene>
<protein>
    <recommendedName>
        <fullName evidence="5">Methyl-accepting chemotaxis protein</fullName>
    </recommendedName>
</protein>
<organism evidence="3 4">
    <name type="scientific">Enterobacter ludwigii</name>
    <dbReference type="NCBI Taxonomy" id="299767"/>
    <lineage>
        <taxon>Bacteria</taxon>
        <taxon>Pseudomonadati</taxon>
        <taxon>Pseudomonadota</taxon>
        <taxon>Gammaproteobacteria</taxon>
        <taxon>Enterobacterales</taxon>
        <taxon>Enterobacteriaceae</taxon>
        <taxon>Enterobacter</taxon>
        <taxon>Enterobacter cloacae complex</taxon>
    </lineage>
</organism>
<keyword evidence="1" id="KW-0175">Coiled coil</keyword>
<evidence type="ECO:0000313" key="3">
    <source>
        <dbReference type="EMBL" id="WCE15946.1"/>
    </source>
</evidence>
<name>A0AAX3LJY0_9ENTR</name>
<proteinExistence type="predicted"/>
<sequence>MTVIPGSSRRPRVTLMRVATITWVLLISSGTVVNHVALSNLATQTSASAQSAQVAALETRLAELSQQIEAQRQQPDALTTTRYESERQAIEQRVSAIERSLDDRLTADDLSPLLTRIEQLESRLDKAAQTPPIPARTRKSQPSKPRTAAPPFKVMGLEMRGGERFLSILPTGAPAASRTGVLRPGESEAGWRLETIEDRTAVFQNNGQVLRVVAP</sequence>
<evidence type="ECO:0000256" key="1">
    <source>
        <dbReference type="SAM" id="Coils"/>
    </source>
</evidence>
<dbReference type="Proteomes" id="UP001210538">
    <property type="component" value="Plasmid unnamed1"/>
</dbReference>
<geneLocation type="plasmid" evidence="3 4">
    <name>unnamed1</name>
</geneLocation>
<dbReference type="RefSeq" id="WP_265217113.1">
    <property type="nucleotide sequence ID" value="NZ_CP116348.1"/>
</dbReference>
<evidence type="ECO:0000256" key="2">
    <source>
        <dbReference type="SAM" id="MobiDB-lite"/>
    </source>
</evidence>